<dbReference type="Gene3D" id="1.10.10.60">
    <property type="entry name" value="Homeodomain-like"/>
    <property type="match status" value="1"/>
</dbReference>
<organism evidence="6 7">
    <name type="scientific">Roseibium algicola</name>
    <dbReference type="NCBI Taxonomy" id="2857014"/>
    <lineage>
        <taxon>Bacteria</taxon>
        <taxon>Pseudomonadati</taxon>
        <taxon>Pseudomonadota</taxon>
        <taxon>Alphaproteobacteria</taxon>
        <taxon>Hyphomicrobiales</taxon>
        <taxon>Stappiaceae</taxon>
        <taxon>Roseibium</taxon>
    </lineage>
</organism>
<protein>
    <submittedName>
        <fullName evidence="6">AraC family transcriptional regulator</fullName>
    </submittedName>
</protein>
<sequence length="347" mass="37907">MPVLFVPLPFVNALLLALVFVFLKKSNGATATRAFLMLIALCCLQSIVLGLRWGYNVDALRFVQPLLAALLPPLAYESFRGLVDQAAPGRFRLAAAPLAALVILGLMLAAPVLLDSALVLLFLAYAVALARIAWRGPDGLGLARLDEAAAAHRALWLAAFCLCLSALFDLVILFDFERSGGSHAAILVSNANIVSLLLIGLAARTAGHAQTETNTEPEPAAQTATSEDAEIVARVDALMMAQHLHRDDTLNLSRLARRAGLPARQLSQAINRVRDMNVSRYVNDFRIKDVCTLLRQDGITVTEAMYRAGFSTKSNFNREFLRVTGMTPDQWRKAESRDLEQKDLMAR</sequence>
<keyword evidence="4" id="KW-0812">Transmembrane</keyword>
<evidence type="ECO:0000256" key="3">
    <source>
        <dbReference type="ARBA" id="ARBA00023163"/>
    </source>
</evidence>
<evidence type="ECO:0000313" key="6">
    <source>
        <dbReference type="EMBL" id="AQQ05132.1"/>
    </source>
</evidence>
<evidence type="ECO:0000313" key="7">
    <source>
        <dbReference type="Proteomes" id="UP000188174"/>
    </source>
</evidence>
<dbReference type="PROSITE" id="PS01124">
    <property type="entry name" value="HTH_ARAC_FAMILY_2"/>
    <property type="match status" value="1"/>
</dbReference>
<feature type="transmembrane region" description="Helical" evidence="4">
    <location>
        <begin position="6"/>
        <end position="23"/>
    </location>
</feature>
<dbReference type="Pfam" id="PF12833">
    <property type="entry name" value="HTH_18"/>
    <property type="match status" value="1"/>
</dbReference>
<proteinExistence type="predicted"/>
<dbReference type="InterPro" id="IPR009057">
    <property type="entry name" value="Homeodomain-like_sf"/>
</dbReference>
<feature type="transmembrane region" description="Helical" evidence="4">
    <location>
        <begin position="180"/>
        <end position="203"/>
    </location>
</feature>
<evidence type="ECO:0000259" key="5">
    <source>
        <dbReference type="PROSITE" id="PS01124"/>
    </source>
</evidence>
<keyword evidence="2" id="KW-0238">DNA-binding</keyword>
<dbReference type="PANTHER" id="PTHR43280">
    <property type="entry name" value="ARAC-FAMILY TRANSCRIPTIONAL REGULATOR"/>
    <property type="match status" value="1"/>
</dbReference>
<dbReference type="EMBL" id="CP019630">
    <property type="protein sequence ID" value="AQQ05132.1"/>
    <property type="molecule type" value="Genomic_DNA"/>
</dbReference>
<name>A0ABN4X259_9HYPH</name>
<evidence type="ECO:0000256" key="2">
    <source>
        <dbReference type="ARBA" id="ARBA00023125"/>
    </source>
</evidence>
<dbReference type="Proteomes" id="UP000188174">
    <property type="component" value="Chromosome"/>
</dbReference>
<feature type="transmembrane region" description="Helical" evidence="4">
    <location>
        <begin position="91"/>
        <end position="110"/>
    </location>
</feature>
<accession>A0ABN4X259</accession>
<feature type="transmembrane region" description="Helical" evidence="4">
    <location>
        <begin position="116"/>
        <end position="134"/>
    </location>
</feature>
<keyword evidence="3" id="KW-0804">Transcription</keyword>
<keyword evidence="7" id="KW-1185">Reference proteome</keyword>
<feature type="transmembrane region" description="Helical" evidence="4">
    <location>
        <begin position="61"/>
        <end position="79"/>
    </location>
</feature>
<keyword evidence="4" id="KW-0472">Membrane</keyword>
<dbReference type="SUPFAM" id="SSF46689">
    <property type="entry name" value="Homeodomain-like"/>
    <property type="match status" value="1"/>
</dbReference>
<dbReference type="PANTHER" id="PTHR43280:SF29">
    <property type="entry name" value="ARAC-FAMILY TRANSCRIPTIONAL REGULATOR"/>
    <property type="match status" value="1"/>
</dbReference>
<feature type="domain" description="HTH araC/xylS-type" evidence="5">
    <location>
        <begin position="234"/>
        <end position="334"/>
    </location>
</feature>
<evidence type="ECO:0000256" key="4">
    <source>
        <dbReference type="SAM" id="Phobius"/>
    </source>
</evidence>
<evidence type="ECO:0000256" key="1">
    <source>
        <dbReference type="ARBA" id="ARBA00023015"/>
    </source>
</evidence>
<feature type="transmembrane region" description="Helical" evidence="4">
    <location>
        <begin position="154"/>
        <end position="174"/>
    </location>
</feature>
<feature type="transmembrane region" description="Helical" evidence="4">
    <location>
        <begin position="35"/>
        <end position="55"/>
    </location>
</feature>
<keyword evidence="1" id="KW-0805">Transcription regulation</keyword>
<reference evidence="6 7" key="1">
    <citation type="submission" date="2017-02" db="EMBL/GenBank/DDBJ databases">
        <authorList>
            <person name="Jeong S."/>
        </authorList>
    </citation>
    <scope>NUCLEOTIDE SEQUENCE [LARGE SCALE GENOMIC DNA]</scope>
    <source>
        <strain evidence="6 7">RMAR6-6</strain>
    </source>
</reference>
<gene>
    <name evidence="6" type="ORF">B0E33_17430</name>
</gene>
<dbReference type="InterPro" id="IPR018060">
    <property type="entry name" value="HTH_AraC"/>
</dbReference>
<dbReference type="SMART" id="SM00342">
    <property type="entry name" value="HTH_ARAC"/>
    <property type="match status" value="1"/>
</dbReference>
<keyword evidence="4" id="KW-1133">Transmembrane helix</keyword>